<dbReference type="Proteomes" id="UP000176877">
    <property type="component" value="Unassembled WGS sequence"/>
</dbReference>
<sequence length="191" mass="22165">MIIVNIYNKNMLDFKSKITEKLLGYYFVNTGAEHYINELARALSLDPGNLDRKLKELEKEKVLNSKPIGNQRHYSLNRRYPLLNELKKLYHLKYGLENRLTALLKDLPELTNAYIFGSYANNKFGPASDIDILLIGSHSSIEAKRLLIKTEKEFKREFNIIDLTAADLKKRKKQKDELIANIFGHKTIKLI</sequence>
<gene>
    <name evidence="2" type="ORF">A3D45_00040</name>
</gene>
<dbReference type="CDD" id="cd05403">
    <property type="entry name" value="NT_KNTase_like"/>
    <property type="match status" value="1"/>
</dbReference>
<dbReference type="InterPro" id="IPR036388">
    <property type="entry name" value="WH-like_DNA-bd_sf"/>
</dbReference>
<evidence type="ECO:0000313" key="3">
    <source>
        <dbReference type="Proteomes" id="UP000176877"/>
    </source>
</evidence>
<comment type="caution">
    <text evidence="2">The sequence shown here is derived from an EMBL/GenBank/DDBJ whole genome shotgun (WGS) entry which is preliminary data.</text>
</comment>
<proteinExistence type="predicted"/>
<name>A0A1F5S6S3_9BACT</name>
<dbReference type="InterPro" id="IPR011991">
    <property type="entry name" value="ArsR-like_HTH"/>
</dbReference>
<dbReference type="Gene3D" id="1.10.10.10">
    <property type="entry name" value="Winged helix-like DNA-binding domain superfamily/Winged helix DNA-binding domain"/>
    <property type="match status" value="1"/>
</dbReference>
<evidence type="ECO:0000259" key="1">
    <source>
        <dbReference type="Pfam" id="PF18765"/>
    </source>
</evidence>
<dbReference type="AlphaFoldDB" id="A0A1F5S6S3"/>
<reference evidence="2 3" key="1">
    <citation type="journal article" date="2016" name="Nat. Commun.">
        <title>Thousands of microbial genomes shed light on interconnected biogeochemical processes in an aquifer system.</title>
        <authorList>
            <person name="Anantharaman K."/>
            <person name="Brown C.T."/>
            <person name="Hug L.A."/>
            <person name="Sharon I."/>
            <person name="Castelle C.J."/>
            <person name="Probst A.J."/>
            <person name="Thomas B.C."/>
            <person name="Singh A."/>
            <person name="Wilkins M.J."/>
            <person name="Karaoz U."/>
            <person name="Brodie E.L."/>
            <person name="Williams K.H."/>
            <person name="Hubbard S.S."/>
            <person name="Banfield J.F."/>
        </authorList>
    </citation>
    <scope>NUCLEOTIDE SEQUENCE [LARGE SCALE GENOMIC DNA]</scope>
</reference>
<protein>
    <recommendedName>
        <fullName evidence="1">Polymerase beta nucleotidyltransferase domain-containing protein</fullName>
    </recommendedName>
</protein>
<dbReference type="Gene3D" id="3.30.460.10">
    <property type="entry name" value="Beta Polymerase, domain 2"/>
    <property type="match status" value="1"/>
</dbReference>
<dbReference type="InterPro" id="IPR043519">
    <property type="entry name" value="NT_sf"/>
</dbReference>
<organism evidence="2 3">
    <name type="scientific">Candidatus Falkowbacteria bacterium RIFCSPHIGHO2_02_FULL_42_9</name>
    <dbReference type="NCBI Taxonomy" id="1797986"/>
    <lineage>
        <taxon>Bacteria</taxon>
        <taxon>Candidatus Falkowiibacteriota</taxon>
    </lineage>
</organism>
<dbReference type="InterPro" id="IPR036390">
    <property type="entry name" value="WH_DNA-bd_sf"/>
</dbReference>
<dbReference type="CDD" id="cd00090">
    <property type="entry name" value="HTH_ARSR"/>
    <property type="match status" value="1"/>
</dbReference>
<dbReference type="SUPFAM" id="SSF46785">
    <property type="entry name" value="Winged helix' DNA-binding domain"/>
    <property type="match status" value="1"/>
</dbReference>
<dbReference type="InterPro" id="IPR041633">
    <property type="entry name" value="Polbeta"/>
</dbReference>
<accession>A0A1F5S6S3</accession>
<dbReference type="EMBL" id="MFFT01000050">
    <property type="protein sequence ID" value="OGF22428.1"/>
    <property type="molecule type" value="Genomic_DNA"/>
</dbReference>
<evidence type="ECO:0000313" key="2">
    <source>
        <dbReference type="EMBL" id="OGF22428.1"/>
    </source>
</evidence>
<dbReference type="Pfam" id="PF18765">
    <property type="entry name" value="Polbeta"/>
    <property type="match status" value="1"/>
</dbReference>
<feature type="domain" description="Polymerase beta nucleotidyltransferase" evidence="1">
    <location>
        <begin position="99"/>
        <end position="170"/>
    </location>
</feature>
<dbReference type="SUPFAM" id="SSF81301">
    <property type="entry name" value="Nucleotidyltransferase"/>
    <property type="match status" value="1"/>
</dbReference>